<evidence type="ECO:0000256" key="2">
    <source>
        <dbReference type="ARBA" id="ARBA00005262"/>
    </source>
</evidence>
<sequence>MIILISATVIGLILISLLVFGGGQVFMPVFSWFWEQLGKLGLKISQEQINEIFTVANSTPGVLSLKLAAVTGFLIGDYGIFGLVLSFIFLIIFILPAVFLVIFWLKIAKKTAIKNNIFWTNLIKIFQPVIIGIILALAFQLFTNLILVNYSFNSSKGYFLAKQSDEFLQGWRFWIFIFFAFFWTIIVFISYLRQTNIFLLVIIGIIIALVSLQPWL</sequence>
<keyword evidence="3" id="KW-1003">Cell membrane</keyword>
<keyword evidence="4 7" id="KW-0812">Transmembrane</keyword>
<feature type="transmembrane region" description="Helical" evidence="7">
    <location>
        <begin position="125"/>
        <end position="151"/>
    </location>
</feature>
<keyword evidence="9" id="KW-1185">Reference proteome</keyword>
<accession>A0A0A8ECM6</accession>
<dbReference type="HOGENOM" id="CLU_1244186_0_0_14"/>
<evidence type="ECO:0000256" key="7">
    <source>
        <dbReference type="SAM" id="Phobius"/>
    </source>
</evidence>
<gene>
    <name evidence="8" type="primary">chrA-2</name>
    <name evidence="8" type="ORF">MYF_02260</name>
</gene>
<dbReference type="KEGG" id="mfq:MYF_02260"/>
<dbReference type="STRING" id="743971.MYF_02260"/>
<comment type="similarity">
    <text evidence="2">Belongs to the chromate ion transporter (CHR) (TC 2.A.51) family.</text>
</comment>
<evidence type="ECO:0000256" key="4">
    <source>
        <dbReference type="ARBA" id="ARBA00022692"/>
    </source>
</evidence>
<dbReference type="Pfam" id="PF02417">
    <property type="entry name" value="Chromate_transp"/>
    <property type="match status" value="1"/>
</dbReference>
<feature type="transmembrane region" description="Helical" evidence="7">
    <location>
        <begin position="171"/>
        <end position="192"/>
    </location>
</feature>
<dbReference type="Proteomes" id="UP000031129">
    <property type="component" value="Chromosome"/>
</dbReference>
<feature type="transmembrane region" description="Helical" evidence="7">
    <location>
        <begin position="80"/>
        <end position="105"/>
    </location>
</feature>
<evidence type="ECO:0000313" key="8">
    <source>
        <dbReference type="EMBL" id="AJC49951.1"/>
    </source>
</evidence>
<dbReference type="GO" id="GO:0015109">
    <property type="term" value="F:chromate transmembrane transporter activity"/>
    <property type="evidence" value="ECO:0007669"/>
    <property type="project" value="InterPro"/>
</dbReference>
<evidence type="ECO:0000256" key="5">
    <source>
        <dbReference type="ARBA" id="ARBA00022989"/>
    </source>
</evidence>
<dbReference type="InterPro" id="IPR003370">
    <property type="entry name" value="Chromate_transpt"/>
</dbReference>
<feature type="transmembrane region" description="Helical" evidence="7">
    <location>
        <begin position="12"/>
        <end position="34"/>
    </location>
</feature>
<comment type="subcellular location">
    <subcellularLocation>
        <location evidence="1">Cell membrane</location>
        <topology evidence="1">Multi-pass membrane protein</topology>
    </subcellularLocation>
</comment>
<dbReference type="RefSeq" id="WP_002557791.1">
    <property type="nucleotide sequence ID" value="NZ_CP007585.1"/>
</dbReference>
<organism evidence="8 9">
    <name type="scientific">Mesomycoplasma flocculare ATCC 27399</name>
    <dbReference type="NCBI Taxonomy" id="743971"/>
    <lineage>
        <taxon>Bacteria</taxon>
        <taxon>Bacillati</taxon>
        <taxon>Mycoplasmatota</taxon>
        <taxon>Mycoplasmoidales</taxon>
        <taxon>Metamycoplasmataceae</taxon>
        <taxon>Mesomycoplasma</taxon>
    </lineage>
</organism>
<dbReference type="GO" id="GO:0005886">
    <property type="term" value="C:plasma membrane"/>
    <property type="evidence" value="ECO:0007669"/>
    <property type="project" value="UniProtKB-SubCell"/>
</dbReference>
<keyword evidence="6 7" id="KW-0472">Membrane</keyword>
<dbReference type="AlphaFoldDB" id="A0A0A8ECM6"/>
<feature type="transmembrane region" description="Helical" evidence="7">
    <location>
        <begin position="197"/>
        <end position="215"/>
    </location>
</feature>
<protein>
    <submittedName>
        <fullName evidence="8">Chromate transporter</fullName>
    </submittedName>
</protein>
<dbReference type="EMBL" id="CP007585">
    <property type="protein sequence ID" value="AJC49951.1"/>
    <property type="molecule type" value="Genomic_DNA"/>
</dbReference>
<evidence type="ECO:0000256" key="6">
    <source>
        <dbReference type="ARBA" id="ARBA00023136"/>
    </source>
</evidence>
<reference evidence="8 9" key="1">
    <citation type="journal article" date="2015" name="Genome Announc.">
        <title>Complete Genome Sequence of Mycoplasma flocculare Strain Ms42T (ATCC 27399T).</title>
        <authorList>
            <person name="Calcutt M.J."/>
            <person name="Foecking M.F."/>
            <person name="Heidari M.B."/>
            <person name="McIntosh M.A."/>
        </authorList>
    </citation>
    <scope>NUCLEOTIDE SEQUENCE [LARGE SCALE GENOMIC DNA]</scope>
    <source>
        <strain evidence="9">ATCC 27399</strain>
    </source>
</reference>
<proteinExistence type="inferred from homology"/>
<dbReference type="OrthoDB" id="401329at2"/>
<evidence type="ECO:0000313" key="9">
    <source>
        <dbReference type="Proteomes" id="UP000031129"/>
    </source>
</evidence>
<name>A0A0A8ECM6_MESFC</name>
<evidence type="ECO:0000256" key="1">
    <source>
        <dbReference type="ARBA" id="ARBA00004651"/>
    </source>
</evidence>
<evidence type="ECO:0000256" key="3">
    <source>
        <dbReference type="ARBA" id="ARBA00022475"/>
    </source>
</evidence>
<keyword evidence="5 7" id="KW-1133">Transmembrane helix</keyword>